<organism evidence="2 3">
    <name type="scientific">Algoriphagus machipongonensis</name>
    <dbReference type="NCBI Taxonomy" id="388413"/>
    <lineage>
        <taxon>Bacteria</taxon>
        <taxon>Pseudomonadati</taxon>
        <taxon>Bacteroidota</taxon>
        <taxon>Cytophagia</taxon>
        <taxon>Cytophagales</taxon>
        <taxon>Cyclobacteriaceae</taxon>
        <taxon>Algoriphagus</taxon>
    </lineage>
</organism>
<dbReference type="HOGENOM" id="CLU_813097_0_0_10"/>
<dbReference type="AlphaFoldDB" id="A3HWA7"/>
<gene>
    <name evidence="2" type="ORF">ALPR1_17628</name>
</gene>
<keyword evidence="1" id="KW-1133">Transmembrane helix</keyword>
<dbReference type="EMBL" id="CM001023">
    <property type="protein sequence ID" value="EAZ80880.2"/>
    <property type="molecule type" value="Genomic_DNA"/>
</dbReference>
<evidence type="ECO:0008006" key="4">
    <source>
        <dbReference type="Google" id="ProtNLM"/>
    </source>
</evidence>
<dbReference type="STRING" id="388413.ALPR1_17628"/>
<comment type="caution">
    <text evidence="2">The sequence shown here is derived from an EMBL/GenBank/DDBJ whole genome shotgun (WGS) entry which is preliminary data.</text>
</comment>
<name>A3HWA7_9BACT</name>
<keyword evidence="3" id="KW-1185">Reference proteome</keyword>
<dbReference type="EMBL" id="AAXU02000001">
    <property type="protein sequence ID" value="EAZ80880.2"/>
    <property type="molecule type" value="Genomic_DNA"/>
</dbReference>
<dbReference type="Proteomes" id="UP000003919">
    <property type="component" value="Chromosome"/>
</dbReference>
<keyword evidence="1" id="KW-0472">Membrane</keyword>
<sequence>MLRIISLQVWFLKKSELINRPTTHRKRHQIMKKYILLFCLMAIVQIGFAGSMPSNDTYKTVMSDSVVVEFGKSGKVVIIVDSKEDFEKLKLMNINQIIRELDLEENEDTGDMTIVEIKKKDGSTKEVVKVREDWDETEVYIGGMRILVDESGANTKVRVEPGNNKRKDPSFRTYFNVDLGVNNYLNSDGKFPTSDNPYAVKGWGSWNVGLNFMAAQKLSKGFYWNFGLGFQFYNFKFENRDFQAVRGDNMIDFIQRTDVDGFKSKVSASYIMGTTMLELDFGKMNDNGRRGLRIAAGPYAGYRLGGQSKYVYRELGGSGRKKDKQNTGLYLNNFRYGVRGEVGIGRITFFSTYDLNTLFQDEKGPELNPITFGIVF</sequence>
<evidence type="ECO:0000256" key="1">
    <source>
        <dbReference type="SAM" id="Phobius"/>
    </source>
</evidence>
<proteinExistence type="predicted"/>
<feature type="transmembrane region" description="Helical" evidence="1">
    <location>
        <begin position="34"/>
        <end position="52"/>
    </location>
</feature>
<dbReference type="eggNOG" id="ENOG5030J1I">
    <property type="taxonomic scope" value="Bacteria"/>
</dbReference>
<evidence type="ECO:0000313" key="2">
    <source>
        <dbReference type="EMBL" id="EAZ80880.2"/>
    </source>
</evidence>
<keyword evidence="1" id="KW-0812">Transmembrane</keyword>
<accession>A3HWA7</accession>
<evidence type="ECO:0000313" key="3">
    <source>
        <dbReference type="Proteomes" id="UP000003919"/>
    </source>
</evidence>
<protein>
    <recommendedName>
        <fullName evidence="4">Outer membrane protein beta-barrel domain-containing protein</fullName>
    </recommendedName>
</protein>
<reference evidence="2 3" key="1">
    <citation type="journal article" date="2011" name="J. Bacteriol.">
        <title>Complete genome sequence of Algoriphagus sp. PR1, bacterial prey of a colony-forming choanoflagellate.</title>
        <authorList>
            <person name="Alegado R.A."/>
            <person name="Ferriera S."/>
            <person name="Nusbaum C."/>
            <person name="Young S.K."/>
            <person name="Zeng Q."/>
            <person name="Imamovic A."/>
            <person name="Fairclough S.R."/>
            <person name="King N."/>
        </authorList>
    </citation>
    <scope>NUCLEOTIDE SEQUENCE [LARGE SCALE GENOMIC DNA]</scope>
    <source>
        <strain evidence="2 3">PR1</strain>
    </source>
</reference>